<comment type="caution">
    <text evidence="3">The sequence shown here is derived from an EMBL/GenBank/DDBJ whole genome shotgun (WGS) entry which is preliminary data.</text>
</comment>
<keyword evidence="4" id="KW-1185">Reference proteome</keyword>
<dbReference type="EMBL" id="JBHTMB010000104">
    <property type="protein sequence ID" value="MFD1234019.1"/>
    <property type="molecule type" value="Genomic_DNA"/>
</dbReference>
<dbReference type="InterPro" id="IPR006311">
    <property type="entry name" value="TAT_signal"/>
</dbReference>
<keyword evidence="2" id="KW-0812">Transmembrane</keyword>
<dbReference type="RefSeq" id="WP_346092852.1">
    <property type="nucleotide sequence ID" value="NZ_BAABKS010000062.1"/>
</dbReference>
<proteinExistence type="predicted"/>
<evidence type="ECO:0000256" key="1">
    <source>
        <dbReference type="SAM" id="MobiDB-lite"/>
    </source>
</evidence>
<keyword evidence="2" id="KW-1133">Transmembrane helix</keyword>
<feature type="compositionally biased region" description="Gly residues" evidence="1">
    <location>
        <begin position="232"/>
        <end position="261"/>
    </location>
</feature>
<accession>A0ABW3VIY0</accession>
<gene>
    <name evidence="3" type="ORF">ACFQ34_12055</name>
</gene>
<evidence type="ECO:0008006" key="5">
    <source>
        <dbReference type="Google" id="ProtNLM"/>
    </source>
</evidence>
<feature type="region of interest" description="Disordered" evidence="1">
    <location>
        <begin position="192"/>
        <end position="325"/>
    </location>
</feature>
<evidence type="ECO:0000313" key="4">
    <source>
        <dbReference type="Proteomes" id="UP001597182"/>
    </source>
</evidence>
<feature type="compositionally biased region" description="Gly residues" evidence="1">
    <location>
        <begin position="268"/>
        <end position="303"/>
    </location>
</feature>
<organism evidence="3 4">
    <name type="scientific">Pseudonocardia benzenivorans</name>
    <dbReference type="NCBI Taxonomy" id="228005"/>
    <lineage>
        <taxon>Bacteria</taxon>
        <taxon>Bacillati</taxon>
        <taxon>Actinomycetota</taxon>
        <taxon>Actinomycetes</taxon>
        <taxon>Pseudonocardiales</taxon>
        <taxon>Pseudonocardiaceae</taxon>
        <taxon>Pseudonocardia</taxon>
    </lineage>
</organism>
<dbReference type="Proteomes" id="UP001597182">
    <property type="component" value="Unassembled WGS sequence"/>
</dbReference>
<evidence type="ECO:0000313" key="3">
    <source>
        <dbReference type="EMBL" id="MFD1234019.1"/>
    </source>
</evidence>
<dbReference type="PROSITE" id="PS51318">
    <property type="entry name" value="TAT"/>
    <property type="match status" value="1"/>
</dbReference>
<evidence type="ECO:0000256" key="2">
    <source>
        <dbReference type="SAM" id="Phobius"/>
    </source>
</evidence>
<feature type="transmembrane region" description="Helical" evidence="2">
    <location>
        <begin position="168"/>
        <end position="188"/>
    </location>
</feature>
<name>A0ABW3VIY0_9PSEU</name>
<sequence length="325" mass="31106">MNDQGLSRRALLVIAATGLVTALVALLVTHLVVGSEQPTYRATAQVALVPAPTVPAEQVPSYWESLGGGQAATIGAEVLKQSQWLAPAAQAANVAPDQVTVTAAATASTSLITVTATTTSPQGAEAAATALIQAATPTVQQVSGPYTLQVAQPATGTAVPASIPESQLLMVVFAGALFVGAGVALVVARGRARRQAPEERQAAQPVAADPVRRMPPAPVNAGNSTSTPPNGPGSGGGPGNSGGPGNGGPLAKGPNGPGNGRPGAPAGKPGGPGNGGPSGGPNGGGPNGGGPKGGGGKGPSGGPGRPPGSYTPRGAAPDPARPSSS</sequence>
<keyword evidence="2" id="KW-0472">Membrane</keyword>
<reference evidence="4" key="1">
    <citation type="journal article" date="2019" name="Int. J. Syst. Evol. Microbiol.">
        <title>The Global Catalogue of Microorganisms (GCM) 10K type strain sequencing project: providing services to taxonomists for standard genome sequencing and annotation.</title>
        <authorList>
            <consortium name="The Broad Institute Genomics Platform"/>
            <consortium name="The Broad Institute Genome Sequencing Center for Infectious Disease"/>
            <person name="Wu L."/>
            <person name="Ma J."/>
        </authorList>
    </citation>
    <scope>NUCLEOTIDE SEQUENCE [LARGE SCALE GENOMIC DNA]</scope>
    <source>
        <strain evidence="4">CCUG 49018</strain>
    </source>
</reference>
<protein>
    <recommendedName>
        <fullName evidence="5">Capsular polysaccharide biosynthesis protein</fullName>
    </recommendedName>
</protein>